<evidence type="ECO:0000256" key="6">
    <source>
        <dbReference type="ARBA" id="ARBA00022989"/>
    </source>
</evidence>
<comment type="subcellular location">
    <subcellularLocation>
        <location evidence="1">Cell membrane</location>
        <topology evidence="1">Multi-pass membrane protein</topology>
    </subcellularLocation>
</comment>
<evidence type="ECO:0000256" key="7">
    <source>
        <dbReference type="ARBA" id="ARBA00023136"/>
    </source>
</evidence>
<feature type="transmembrane region" description="Helical" evidence="8">
    <location>
        <begin position="99"/>
        <end position="117"/>
    </location>
</feature>
<protein>
    <recommendedName>
        <fullName evidence="11">Glycosyltransferase RgtA/B/C/D-like domain-containing protein</fullName>
    </recommendedName>
</protein>
<keyword evidence="2" id="KW-1003">Cell membrane</keyword>
<dbReference type="AlphaFoldDB" id="A0A6G6W9A4"/>
<evidence type="ECO:0000256" key="1">
    <source>
        <dbReference type="ARBA" id="ARBA00004651"/>
    </source>
</evidence>
<evidence type="ECO:0000256" key="3">
    <source>
        <dbReference type="ARBA" id="ARBA00022676"/>
    </source>
</evidence>
<dbReference type="GO" id="GO:0009103">
    <property type="term" value="P:lipopolysaccharide biosynthetic process"/>
    <property type="evidence" value="ECO:0007669"/>
    <property type="project" value="UniProtKB-ARBA"/>
</dbReference>
<proteinExistence type="predicted"/>
<keyword evidence="4" id="KW-0808">Transferase</keyword>
<dbReference type="InterPro" id="IPR050297">
    <property type="entry name" value="LipidA_mod_glycosyltrf_83"/>
</dbReference>
<keyword evidence="10" id="KW-1185">Reference proteome</keyword>
<name>A0A6G6W9A4_9ACTN</name>
<dbReference type="PANTHER" id="PTHR33908">
    <property type="entry name" value="MANNOSYLTRANSFERASE YKCB-RELATED"/>
    <property type="match status" value="1"/>
</dbReference>
<dbReference type="KEGG" id="nano:G5V58_03280"/>
<dbReference type="EMBL" id="CP049257">
    <property type="protein sequence ID" value="QIG41931.1"/>
    <property type="molecule type" value="Genomic_DNA"/>
</dbReference>
<evidence type="ECO:0000256" key="5">
    <source>
        <dbReference type="ARBA" id="ARBA00022692"/>
    </source>
</evidence>
<evidence type="ECO:0000256" key="2">
    <source>
        <dbReference type="ARBA" id="ARBA00022475"/>
    </source>
</evidence>
<sequence length="509" mass="52785">MTPAPALPSSAGPLAPARVRPDRFLVGAVVVATLLRLPGLLATPGSDEAGFLLVARSWSPSADSLYGPYWVDRPPVLLAAYRWSDALVPDLLPVLGPRLLALVLSAGLVVAVHRLAARVAGRDPARVATVVAVALLSDPDLSGWTAKGEVLGTPLVAVSWLLLVRALDTGSARAALLAGVCATTAAGCKQSLVGGLVLGAVLLVASFLGARVAPARVLAVAGRWALGAALPVLAVLAWIAVSPATVAAGWYQVVGFRADASAVLAASDSRAPVERAHDLARLFVTCGMAPLLVLAVAGARRWWSRWPALSLALLVTTGVDLAGVVVSGSFWHAYLVPLVPDVALLAGLVASAAPPWRSLARAVAALCVVAALPAYAGFARDRLVDPTPTGPWQVGVAIADAAGRDDTVVSLYGSAELVEASGLRSPYPHLWSLPIRTLDPDLAGLRAVLAGPDAPTWVVGVLPLSSWHIDADHRLREVLLQHYRLATPPCGPLVWVRADVVRPALRLEC</sequence>
<dbReference type="Proteomes" id="UP000502996">
    <property type="component" value="Chromosome"/>
</dbReference>
<evidence type="ECO:0000256" key="8">
    <source>
        <dbReference type="SAM" id="Phobius"/>
    </source>
</evidence>
<feature type="transmembrane region" description="Helical" evidence="8">
    <location>
        <begin position="359"/>
        <end position="378"/>
    </location>
</feature>
<dbReference type="PANTHER" id="PTHR33908:SF3">
    <property type="entry name" value="UNDECAPRENYL PHOSPHATE-ALPHA-4-AMINO-4-DEOXY-L-ARABINOSE ARABINOSYL TRANSFERASE"/>
    <property type="match status" value="1"/>
</dbReference>
<dbReference type="GO" id="GO:0010041">
    <property type="term" value="P:response to iron(III) ion"/>
    <property type="evidence" value="ECO:0007669"/>
    <property type="project" value="TreeGrafter"/>
</dbReference>
<reference evidence="9 10" key="1">
    <citation type="submission" date="2020-02" db="EMBL/GenBank/DDBJ databases">
        <title>Full genome sequence of Nocardioides sp. R-3366.</title>
        <authorList>
            <person name="Im W.-T."/>
        </authorList>
    </citation>
    <scope>NUCLEOTIDE SEQUENCE [LARGE SCALE GENOMIC DNA]</scope>
    <source>
        <strain evidence="9 10">R-3366</strain>
    </source>
</reference>
<dbReference type="GO" id="GO:0005886">
    <property type="term" value="C:plasma membrane"/>
    <property type="evidence" value="ECO:0007669"/>
    <property type="project" value="UniProtKB-SubCell"/>
</dbReference>
<keyword evidence="3" id="KW-0328">Glycosyltransferase</keyword>
<keyword evidence="5 8" id="KW-0812">Transmembrane</keyword>
<evidence type="ECO:0000313" key="9">
    <source>
        <dbReference type="EMBL" id="QIG41931.1"/>
    </source>
</evidence>
<keyword evidence="6 8" id="KW-1133">Transmembrane helix</keyword>
<evidence type="ECO:0000256" key="4">
    <source>
        <dbReference type="ARBA" id="ARBA00022679"/>
    </source>
</evidence>
<dbReference type="GO" id="GO:0016763">
    <property type="term" value="F:pentosyltransferase activity"/>
    <property type="evidence" value="ECO:0007669"/>
    <property type="project" value="TreeGrafter"/>
</dbReference>
<feature type="transmembrane region" description="Helical" evidence="8">
    <location>
        <begin position="224"/>
        <end position="251"/>
    </location>
</feature>
<dbReference type="RefSeq" id="WP_165228731.1">
    <property type="nucleotide sequence ID" value="NZ_CP049257.1"/>
</dbReference>
<gene>
    <name evidence="9" type="ORF">G5V58_03280</name>
</gene>
<feature type="transmembrane region" description="Helical" evidence="8">
    <location>
        <begin position="333"/>
        <end position="353"/>
    </location>
</feature>
<feature type="transmembrane region" description="Helical" evidence="8">
    <location>
        <begin position="279"/>
        <end position="300"/>
    </location>
</feature>
<evidence type="ECO:0008006" key="11">
    <source>
        <dbReference type="Google" id="ProtNLM"/>
    </source>
</evidence>
<organism evidence="9 10">
    <name type="scientific">Nocardioides anomalus</name>
    <dbReference type="NCBI Taxonomy" id="2712223"/>
    <lineage>
        <taxon>Bacteria</taxon>
        <taxon>Bacillati</taxon>
        <taxon>Actinomycetota</taxon>
        <taxon>Actinomycetes</taxon>
        <taxon>Propionibacteriales</taxon>
        <taxon>Nocardioidaceae</taxon>
        <taxon>Nocardioides</taxon>
    </lineage>
</organism>
<feature type="transmembrane region" description="Helical" evidence="8">
    <location>
        <begin position="192"/>
        <end position="212"/>
    </location>
</feature>
<evidence type="ECO:0000313" key="10">
    <source>
        <dbReference type="Proteomes" id="UP000502996"/>
    </source>
</evidence>
<accession>A0A6G6W9A4</accession>
<keyword evidence="7 8" id="KW-0472">Membrane</keyword>